<feature type="domain" description="Receptor ligand binding region" evidence="8">
    <location>
        <begin position="53"/>
        <end position="145"/>
    </location>
</feature>
<protein>
    <recommendedName>
        <fullName evidence="8">Receptor ligand binding region domain-containing protein</fullName>
    </recommendedName>
</protein>
<dbReference type="Pfam" id="PF01094">
    <property type="entry name" value="ANF_receptor"/>
    <property type="match status" value="1"/>
</dbReference>
<evidence type="ECO:0000256" key="2">
    <source>
        <dbReference type="ARBA" id="ARBA00022692"/>
    </source>
</evidence>
<dbReference type="SUPFAM" id="SSF53822">
    <property type="entry name" value="Periplasmic binding protein-like I"/>
    <property type="match status" value="1"/>
</dbReference>
<feature type="signal peptide" evidence="7">
    <location>
        <begin position="1"/>
        <end position="16"/>
    </location>
</feature>
<evidence type="ECO:0000256" key="6">
    <source>
        <dbReference type="ARBA" id="ARBA00023180"/>
    </source>
</evidence>
<dbReference type="PRINTS" id="PR00248">
    <property type="entry name" value="GPCRMGR"/>
</dbReference>
<keyword evidence="3" id="KW-1133">Transmembrane helix</keyword>
<sequence>MLTLIILLLVVSEVSAASGNQINSRHGCTFRGHYYPVKFKAGDFPSLQNYRHYLAFQFAVDEINKSSKILPNISLGYKIYDSCANEVKTLYDMLAIMSGAGIQIPNYDCWQKAKLVGYLGDVTSSTKFCLAQIASMFRYPQASRSIIYYFLLIWSPGEAQSLSDFTFINKCLYWFQWRLPLTKGEPL</sequence>
<dbReference type="InterPro" id="IPR028082">
    <property type="entry name" value="Peripla_BP_I"/>
</dbReference>
<dbReference type="InterPro" id="IPR000068">
    <property type="entry name" value="GPCR_3_Ca_sens_rcpt-rel"/>
</dbReference>
<keyword evidence="6" id="KW-0325">Glycoprotein</keyword>
<dbReference type="EMBL" id="CM004474">
    <property type="protein sequence ID" value="OCT81509.1"/>
    <property type="molecule type" value="Genomic_DNA"/>
</dbReference>
<dbReference type="AlphaFoldDB" id="A0A974CWY7"/>
<proteinExistence type="predicted"/>
<evidence type="ECO:0000259" key="8">
    <source>
        <dbReference type="Pfam" id="PF01094"/>
    </source>
</evidence>
<gene>
    <name evidence="9" type="ORF">XELAEV_18028331mg</name>
</gene>
<evidence type="ECO:0000313" key="10">
    <source>
        <dbReference type="Proteomes" id="UP000694892"/>
    </source>
</evidence>
<keyword evidence="5" id="KW-0675">Receptor</keyword>
<dbReference type="PANTHER" id="PTHR24061:SF544">
    <property type="entry name" value="VOMERONASAL TYPE-2 RECEPTOR 26"/>
    <property type="match status" value="1"/>
</dbReference>
<dbReference type="GO" id="GO:0004930">
    <property type="term" value="F:G protein-coupled receptor activity"/>
    <property type="evidence" value="ECO:0007669"/>
    <property type="project" value="InterPro"/>
</dbReference>
<organism evidence="9 10">
    <name type="scientific">Xenopus laevis</name>
    <name type="common">African clawed frog</name>
    <dbReference type="NCBI Taxonomy" id="8355"/>
    <lineage>
        <taxon>Eukaryota</taxon>
        <taxon>Metazoa</taxon>
        <taxon>Chordata</taxon>
        <taxon>Craniata</taxon>
        <taxon>Vertebrata</taxon>
        <taxon>Euteleostomi</taxon>
        <taxon>Amphibia</taxon>
        <taxon>Batrachia</taxon>
        <taxon>Anura</taxon>
        <taxon>Pipoidea</taxon>
        <taxon>Pipidae</taxon>
        <taxon>Xenopodinae</taxon>
        <taxon>Xenopus</taxon>
        <taxon>Xenopus</taxon>
    </lineage>
</organism>
<evidence type="ECO:0000256" key="4">
    <source>
        <dbReference type="ARBA" id="ARBA00023136"/>
    </source>
</evidence>
<evidence type="ECO:0000256" key="1">
    <source>
        <dbReference type="ARBA" id="ARBA00004141"/>
    </source>
</evidence>
<reference evidence="10" key="1">
    <citation type="journal article" date="2016" name="Nature">
        <title>Genome evolution in the allotetraploid frog Xenopus laevis.</title>
        <authorList>
            <person name="Session A.M."/>
            <person name="Uno Y."/>
            <person name="Kwon T."/>
            <person name="Chapman J.A."/>
            <person name="Toyoda A."/>
            <person name="Takahashi S."/>
            <person name="Fukui A."/>
            <person name="Hikosaka A."/>
            <person name="Suzuki A."/>
            <person name="Kondo M."/>
            <person name="van Heeringen S.J."/>
            <person name="Quigley I."/>
            <person name="Heinz S."/>
            <person name="Ogino H."/>
            <person name="Ochi H."/>
            <person name="Hellsten U."/>
            <person name="Lyons J.B."/>
            <person name="Simakov O."/>
            <person name="Putnam N."/>
            <person name="Stites J."/>
            <person name="Kuroki Y."/>
            <person name="Tanaka T."/>
            <person name="Michiue T."/>
            <person name="Watanabe M."/>
            <person name="Bogdanovic O."/>
            <person name="Lister R."/>
            <person name="Georgiou G."/>
            <person name="Paranjpe S.S."/>
            <person name="van Kruijsbergen I."/>
            <person name="Shu S."/>
            <person name="Carlson J."/>
            <person name="Kinoshita T."/>
            <person name="Ohta Y."/>
            <person name="Mawaribuchi S."/>
            <person name="Jenkins J."/>
            <person name="Grimwood J."/>
            <person name="Schmutz J."/>
            <person name="Mitros T."/>
            <person name="Mozaffari S.V."/>
            <person name="Suzuki Y."/>
            <person name="Haramoto Y."/>
            <person name="Yamamoto T.S."/>
            <person name="Takagi C."/>
            <person name="Heald R."/>
            <person name="Miller K."/>
            <person name="Haudenschild C."/>
            <person name="Kitzman J."/>
            <person name="Nakayama T."/>
            <person name="Izutsu Y."/>
            <person name="Robert J."/>
            <person name="Fortriede J."/>
            <person name="Burns K."/>
            <person name="Lotay V."/>
            <person name="Karimi K."/>
            <person name="Yasuoka Y."/>
            <person name="Dichmann D.S."/>
            <person name="Flajnik M.F."/>
            <person name="Houston D.W."/>
            <person name="Shendure J."/>
            <person name="DuPasquier L."/>
            <person name="Vize P.D."/>
            <person name="Zorn A.M."/>
            <person name="Ito M."/>
            <person name="Marcotte E.M."/>
            <person name="Wallingford J.B."/>
            <person name="Ito Y."/>
            <person name="Asashima M."/>
            <person name="Ueno N."/>
            <person name="Matsuda Y."/>
            <person name="Veenstra G.J."/>
            <person name="Fujiyama A."/>
            <person name="Harland R.M."/>
            <person name="Taira M."/>
            <person name="Rokhsar D.S."/>
        </authorList>
    </citation>
    <scope>NUCLEOTIDE SEQUENCE [LARGE SCALE GENOMIC DNA]</scope>
    <source>
        <strain evidence="10">J</strain>
    </source>
</reference>
<dbReference type="PANTHER" id="PTHR24061">
    <property type="entry name" value="CALCIUM-SENSING RECEPTOR-RELATED"/>
    <property type="match status" value="1"/>
</dbReference>
<evidence type="ECO:0000256" key="5">
    <source>
        <dbReference type="ARBA" id="ARBA00023170"/>
    </source>
</evidence>
<keyword evidence="4" id="KW-0472">Membrane</keyword>
<dbReference type="Gene3D" id="3.40.50.2300">
    <property type="match status" value="1"/>
</dbReference>
<dbReference type="GO" id="GO:0005886">
    <property type="term" value="C:plasma membrane"/>
    <property type="evidence" value="ECO:0007669"/>
    <property type="project" value="TreeGrafter"/>
</dbReference>
<dbReference type="Proteomes" id="UP000694892">
    <property type="component" value="Chromosome 5L"/>
</dbReference>
<dbReference type="InterPro" id="IPR001828">
    <property type="entry name" value="ANF_lig-bd_rcpt"/>
</dbReference>
<dbReference type="FunFam" id="3.40.50.2300:FF:000728">
    <property type="entry name" value="Uncharacterized protein"/>
    <property type="match status" value="1"/>
</dbReference>
<feature type="chain" id="PRO_5037009269" description="Receptor ligand binding region domain-containing protein" evidence="7">
    <location>
        <begin position="17"/>
        <end position="187"/>
    </location>
</feature>
<accession>A0A974CWY7</accession>
<keyword evidence="2" id="KW-0812">Transmembrane</keyword>
<keyword evidence="7" id="KW-0732">Signal</keyword>
<evidence type="ECO:0000256" key="7">
    <source>
        <dbReference type="SAM" id="SignalP"/>
    </source>
</evidence>
<comment type="subcellular location">
    <subcellularLocation>
        <location evidence="1">Membrane</location>
        <topology evidence="1">Multi-pass membrane protein</topology>
    </subcellularLocation>
</comment>
<dbReference type="InterPro" id="IPR000337">
    <property type="entry name" value="GPCR_3"/>
</dbReference>
<evidence type="ECO:0000313" key="9">
    <source>
        <dbReference type="EMBL" id="OCT81509.1"/>
    </source>
</evidence>
<evidence type="ECO:0000256" key="3">
    <source>
        <dbReference type="ARBA" id="ARBA00022989"/>
    </source>
</evidence>
<name>A0A974CWY7_XENLA</name>